<keyword evidence="3" id="KW-0812">Transmembrane</keyword>
<dbReference type="GO" id="GO:0016787">
    <property type="term" value="F:hydrolase activity"/>
    <property type="evidence" value="ECO:0007669"/>
    <property type="project" value="UniProtKB-KW"/>
</dbReference>
<comment type="catalytic activity">
    <reaction evidence="11">
        <text>ATP + H2O = ADP + phosphate + H(+)</text>
        <dbReference type="Rhea" id="RHEA:13065"/>
        <dbReference type="ChEBI" id="CHEBI:15377"/>
        <dbReference type="ChEBI" id="CHEBI:15378"/>
        <dbReference type="ChEBI" id="CHEBI:30616"/>
        <dbReference type="ChEBI" id="CHEBI:43474"/>
        <dbReference type="ChEBI" id="CHEBI:456216"/>
    </reaction>
    <physiologicalReaction direction="left-to-right" evidence="11">
        <dbReference type="Rhea" id="RHEA:13066"/>
    </physiologicalReaction>
</comment>
<proteinExistence type="inferred from homology"/>
<evidence type="ECO:0000256" key="10">
    <source>
        <dbReference type="ARBA" id="ARBA00023136"/>
    </source>
</evidence>
<dbReference type="Pfam" id="PF00004">
    <property type="entry name" value="AAA"/>
    <property type="match status" value="1"/>
</dbReference>
<keyword evidence="9" id="KW-0496">Mitochondrion</keyword>
<accession>A0ABQ8KQI3</accession>
<evidence type="ECO:0000256" key="8">
    <source>
        <dbReference type="ARBA" id="ARBA00022989"/>
    </source>
</evidence>
<evidence type="ECO:0000256" key="3">
    <source>
        <dbReference type="ARBA" id="ARBA00022692"/>
    </source>
</evidence>
<dbReference type="GeneID" id="71999200"/>
<feature type="domain" description="BCS1 N-terminal" evidence="15">
    <location>
        <begin position="53"/>
        <end position="233"/>
    </location>
</feature>
<evidence type="ECO:0000256" key="13">
    <source>
        <dbReference type="SAM" id="MobiDB-lite"/>
    </source>
</evidence>
<dbReference type="InterPro" id="IPR003593">
    <property type="entry name" value="AAA+_ATPase"/>
</dbReference>
<keyword evidence="6 16" id="KW-0378">Hydrolase</keyword>
<evidence type="ECO:0000313" key="17">
    <source>
        <dbReference type="Proteomes" id="UP000814176"/>
    </source>
</evidence>
<comment type="caution">
    <text evidence="16">The sequence shown here is derived from an EMBL/GenBank/DDBJ whole genome shotgun (WGS) entry which is preliminary data.</text>
</comment>
<dbReference type="InterPro" id="IPR014851">
    <property type="entry name" value="BCS1_N"/>
</dbReference>
<dbReference type="RefSeq" id="XP_047782261.1">
    <property type="nucleotide sequence ID" value="XM_047918468.1"/>
</dbReference>
<feature type="domain" description="AAA+ ATPase" evidence="14">
    <location>
        <begin position="264"/>
        <end position="415"/>
    </location>
</feature>
<dbReference type="EMBL" id="JADCUA010000004">
    <property type="protein sequence ID" value="KAH9840795.1"/>
    <property type="molecule type" value="Genomic_DNA"/>
</dbReference>
<keyword evidence="17" id="KW-1185">Reference proteome</keyword>
<name>A0ABQ8KQI3_9APHY</name>
<dbReference type="Pfam" id="PF08740">
    <property type="entry name" value="BCS1_N"/>
    <property type="match status" value="1"/>
</dbReference>
<keyword evidence="8" id="KW-1133">Transmembrane helix</keyword>
<evidence type="ECO:0000259" key="14">
    <source>
        <dbReference type="SMART" id="SM00382"/>
    </source>
</evidence>
<dbReference type="Gene3D" id="3.40.50.300">
    <property type="entry name" value="P-loop containing nucleotide triphosphate hydrolases"/>
    <property type="match status" value="1"/>
</dbReference>
<evidence type="ECO:0000256" key="9">
    <source>
        <dbReference type="ARBA" id="ARBA00023128"/>
    </source>
</evidence>
<gene>
    <name evidence="16" type="ORF">C8Q71DRAFT_423633</name>
</gene>
<comment type="subcellular location">
    <subcellularLocation>
        <location evidence="1">Mitochondrion inner membrane</location>
        <topology evidence="1">Single-pass membrane protein</topology>
    </subcellularLocation>
</comment>
<evidence type="ECO:0000256" key="11">
    <source>
        <dbReference type="ARBA" id="ARBA00048778"/>
    </source>
</evidence>
<dbReference type="InterPro" id="IPR003960">
    <property type="entry name" value="ATPase_AAA_CS"/>
</dbReference>
<dbReference type="SUPFAM" id="SSF52540">
    <property type="entry name" value="P-loop containing nucleoside triphosphate hydrolases"/>
    <property type="match status" value="1"/>
</dbReference>
<evidence type="ECO:0000256" key="12">
    <source>
        <dbReference type="RuleBase" id="RU003651"/>
    </source>
</evidence>
<feature type="region of interest" description="Disordered" evidence="13">
    <location>
        <begin position="536"/>
        <end position="575"/>
    </location>
</feature>
<comment type="similarity">
    <text evidence="2">Belongs to the AAA ATPase family. BCS1 subfamily.</text>
</comment>
<dbReference type="InterPro" id="IPR057495">
    <property type="entry name" value="AAA_lid_BCS1"/>
</dbReference>
<evidence type="ECO:0000256" key="1">
    <source>
        <dbReference type="ARBA" id="ARBA00004434"/>
    </source>
</evidence>
<keyword evidence="4 12" id="KW-0547">Nucleotide-binding</keyword>
<dbReference type="InterPro" id="IPR027417">
    <property type="entry name" value="P-loop_NTPase"/>
</dbReference>
<keyword evidence="5" id="KW-0999">Mitochondrion inner membrane</keyword>
<dbReference type="Pfam" id="PF25426">
    <property type="entry name" value="AAA_lid_BCS1"/>
    <property type="match status" value="1"/>
</dbReference>
<evidence type="ECO:0000256" key="2">
    <source>
        <dbReference type="ARBA" id="ARBA00007448"/>
    </source>
</evidence>
<feature type="compositionally biased region" description="Polar residues" evidence="13">
    <location>
        <begin position="554"/>
        <end position="563"/>
    </location>
</feature>
<evidence type="ECO:0000256" key="5">
    <source>
        <dbReference type="ARBA" id="ARBA00022792"/>
    </source>
</evidence>
<protein>
    <submittedName>
        <fullName evidence="16">P-loop containing nucleoside triphosphate hydrolase protein</fullName>
    </submittedName>
</protein>
<evidence type="ECO:0000256" key="7">
    <source>
        <dbReference type="ARBA" id="ARBA00022840"/>
    </source>
</evidence>
<evidence type="ECO:0000313" key="16">
    <source>
        <dbReference type="EMBL" id="KAH9840795.1"/>
    </source>
</evidence>
<keyword evidence="7 12" id="KW-0067">ATP-binding</keyword>
<dbReference type="InterPro" id="IPR050747">
    <property type="entry name" value="Mitochondrial_chaperone_BCS1"/>
</dbReference>
<dbReference type="PROSITE" id="PS00674">
    <property type="entry name" value="AAA"/>
    <property type="match status" value="1"/>
</dbReference>
<dbReference type="SMART" id="SM00382">
    <property type="entry name" value="AAA"/>
    <property type="match status" value="1"/>
</dbReference>
<organism evidence="16 17">
    <name type="scientific">Rhodofomes roseus</name>
    <dbReference type="NCBI Taxonomy" id="34475"/>
    <lineage>
        <taxon>Eukaryota</taxon>
        <taxon>Fungi</taxon>
        <taxon>Dikarya</taxon>
        <taxon>Basidiomycota</taxon>
        <taxon>Agaricomycotina</taxon>
        <taxon>Agaricomycetes</taxon>
        <taxon>Polyporales</taxon>
        <taxon>Rhodofomes</taxon>
    </lineage>
</organism>
<reference evidence="16 17" key="1">
    <citation type="journal article" date="2021" name="Environ. Microbiol.">
        <title>Gene family expansions and transcriptome signatures uncover fungal adaptations to wood decay.</title>
        <authorList>
            <person name="Hage H."/>
            <person name="Miyauchi S."/>
            <person name="Viragh M."/>
            <person name="Drula E."/>
            <person name="Min B."/>
            <person name="Chaduli D."/>
            <person name="Navarro D."/>
            <person name="Favel A."/>
            <person name="Norest M."/>
            <person name="Lesage-Meessen L."/>
            <person name="Balint B."/>
            <person name="Merenyi Z."/>
            <person name="de Eugenio L."/>
            <person name="Morin E."/>
            <person name="Martinez A.T."/>
            <person name="Baldrian P."/>
            <person name="Stursova M."/>
            <person name="Martinez M.J."/>
            <person name="Novotny C."/>
            <person name="Magnuson J.K."/>
            <person name="Spatafora J.W."/>
            <person name="Maurice S."/>
            <person name="Pangilinan J."/>
            <person name="Andreopoulos W."/>
            <person name="LaButti K."/>
            <person name="Hundley H."/>
            <person name="Na H."/>
            <person name="Kuo A."/>
            <person name="Barry K."/>
            <person name="Lipzen A."/>
            <person name="Henrissat B."/>
            <person name="Riley R."/>
            <person name="Ahrendt S."/>
            <person name="Nagy L.G."/>
            <person name="Grigoriev I.V."/>
            <person name="Martin F."/>
            <person name="Rosso M.N."/>
        </authorList>
    </citation>
    <scope>NUCLEOTIDE SEQUENCE [LARGE SCALE GENOMIC DNA]</scope>
    <source>
        <strain evidence="16 17">CIRM-BRFM 1785</strain>
    </source>
</reference>
<evidence type="ECO:0000259" key="15">
    <source>
        <dbReference type="SMART" id="SM01024"/>
    </source>
</evidence>
<dbReference type="Proteomes" id="UP000814176">
    <property type="component" value="Unassembled WGS sequence"/>
</dbReference>
<evidence type="ECO:0000256" key="6">
    <source>
        <dbReference type="ARBA" id="ARBA00022801"/>
    </source>
</evidence>
<dbReference type="SMART" id="SM01024">
    <property type="entry name" value="BCS1_N"/>
    <property type="match status" value="1"/>
</dbReference>
<sequence>MEHIHSLLAVSGSLLNASATNTTLVSDCSWPPLTRFVLTNITGVGVQCWAKLALLGAVIELCRRTLNVLWRWLLDLPWITITFSEEDVAYSWILCWLSQHPSWQHARTAQITTRNYGLQPSRTWCQQAFGGDGDGDQPTSYIPSLYKVHYLWYRYHCIRVSRSRSSESSMSHPIETLEIQILALSRTILDTLLSDAKKSYKDAKASMVSVYTANEYYEWVFVAAQPKRSLSTVILDPGVKEEVLSDVVEFNRSGQWYADRGIPFRRGYLLYGPPGSGKTTLIRSIAGELGLDICIITLSKAGLDDDKLQSLISRMPDKCIALMEDIDVAFRHERNQRLLSGDTNLKHGDLSTTTSALSAMPTSGVSLSGLLNVLDGVALQDGRLLFATTNNYGALDPAICRPGRMDVHIKFHNASKYQAGEIFKAFFSSPSSASAGPVEESGNSLTTAGAVDGDGLYAKEVTPLLNVESSPPAGQEVKNGPPIGITVPHSVACELARRFSEAIPEREVSVAALQGYLMAYKTRPFDAVRDAPAWISELRGQKGQGESPVEASGDQGSPSTASGVTPEAPVARADQ</sequence>
<dbReference type="InterPro" id="IPR003959">
    <property type="entry name" value="ATPase_AAA_core"/>
</dbReference>
<dbReference type="PANTHER" id="PTHR23070">
    <property type="entry name" value="BCS1 AAA-TYPE ATPASE"/>
    <property type="match status" value="1"/>
</dbReference>
<keyword evidence="10" id="KW-0472">Membrane</keyword>
<evidence type="ECO:0000256" key="4">
    <source>
        <dbReference type="ARBA" id="ARBA00022741"/>
    </source>
</evidence>